<organism evidence="4 5">
    <name type="scientific">Saccharopolyspora thermophila</name>
    <dbReference type="NCBI Taxonomy" id="89367"/>
    <lineage>
        <taxon>Bacteria</taxon>
        <taxon>Bacillati</taxon>
        <taxon>Actinomycetota</taxon>
        <taxon>Actinomycetes</taxon>
        <taxon>Pseudonocardiales</taxon>
        <taxon>Pseudonocardiaceae</taxon>
        <taxon>Saccharopolyspora</taxon>
    </lineage>
</organism>
<dbReference type="PANTHER" id="PTHR30204:SF97">
    <property type="entry name" value="MERR FAMILY REGULATORY PROTEIN"/>
    <property type="match status" value="1"/>
</dbReference>
<keyword evidence="5" id="KW-1185">Reference proteome</keyword>
<dbReference type="Gene3D" id="1.10.1660.10">
    <property type="match status" value="1"/>
</dbReference>
<feature type="region of interest" description="Disordered" evidence="2">
    <location>
        <begin position="216"/>
        <end position="297"/>
    </location>
</feature>
<dbReference type="PANTHER" id="PTHR30204">
    <property type="entry name" value="REDOX-CYCLING DRUG-SENSING TRANSCRIPTIONAL ACTIVATOR SOXR"/>
    <property type="match status" value="1"/>
</dbReference>
<dbReference type="Proteomes" id="UP001500220">
    <property type="component" value="Unassembled WGS sequence"/>
</dbReference>
<proteinExistence type="predicted"/>
<dbReference type="Pfam" id="PF00376">
    <property type="entry name" value="MerR"/>
    <property type="match status" value="1"/>
</dbReference>
<evidence type="ECO:0000313" key="4">
    <source>
        <dbReference type="EMBL" id="GAA0523123.1"/>
    </source>
</evidence>
<comment type="caution">
    <text evidence="4">The sequence shown here is derived from an EMBL/GenBank/DDBJ whole genome shotgun (WGS) entry which is preliminary data.</text>
</comment>
<dbReference type="InterPro" id="IPR011256">
    <property type="entry name" value="Reg_factor_effector_dom_sf"/>
</dbReference>
<evidence type="ECO:0000256" key="2">
    <source>
        <dbReference type="SAM" id="MobiDB-lite"/>
    </source>
</evidence>
<dbReference type="SUPFAM" id="SSF46955">
    <property type="entry name" value="Putative DNA-binding domain"/>
    <property type="match status" value="1"/>
</dbReference>
<dbReference type="PROSITE" id="PS50937">
    <property type="entry name" value="HTH_MERR_2"/>
    <property type="match status" value="1"/>
</dbReference>
<dbReference type="EMBL" id="BAAAHC010000009">
    <property type="protein sequence ID" value="GAA0523123.1"/>
    <property type="molecule type" value="Genomic_DNA"/>
</dbReference>
<protein>
    <recommendedName>
        <fullName evidence="3">HTH merR-type domain-containing protein</fullName>
    </recommendedName>
</protein>
<dbReference type="RefSeq" id="WP_346073157.1">
    <property type="nucleotide sequence ID" value="NZ_BAAAHC010000009.1"/>
</dbReference>
<feature type="domain" description="HTH merR-type" evidence="3">
    <location>
        <begin position="1"/>
        <end position="65"/>
    </location>
</feature>
<feature type="compositionally biased region" description="Basic and acidic residues" evidence="2">
    <location>
        <begin position="259"/>
        <end position="270"/>
    </location>
</feature>
<dbReference type="InterPro" id="IPR047057">
    <property type="entry name" value="MerR_fam"/>
</dbReference>
<evidence type="ECO:0000313" key="5">
    <source>
        <dbReference type="Proteomes" id="UP001500220"/>
    </source>
</evidence>
<dbReference type="PROSITE" id="PS00552">
    <property type="entry name" value="HTH_MERR_1"/>
    <property type="match status" value="1"/>
</dbReference>
<name>A0ABN1CPD8_9PSEU</name>
<dbReference type="InterPro" id="IPR009061">
    <property type="entry name" value="DNA-bd_dom_put_sf"/>
</dbReference>
<evidence type="ECO:0000259" key="3">
    <source>
        <dbReference type="PROSITE" id="PS50937"/>
    </source>
</evidence>
<dbReference type="InterPro" id="IPR000551">
    <property type="entry name" value="MerR-type_HTH_dom"/>
</dbReference>
<reference evidence="4 5" key="1">
    <citation type="journal article" date="2019" name="Int. J. Syst. Evol. Microbiol.">
        <title>The Global Catalogue of Microorganisms (GCM) 10K type strain sequencing project: providing services to taxonomists for standard genome sequencing and annotation.</title>
        <authorList>
            <consortium name="The Broad Institute Genomics Platform"/>
            <consortium name="The Broad Institute Genome Sequencing Center for Infectious Disease"/>
            <person name="Wu L."/>
            <person name="Ma J."/>
        </authorList>
    </citation>
    <scope>NUCLEOTIDE SEQUENCE [LARGE SCALE GENOMIC DNA]</scope>
    <source>
        <strain evidence="4 5">JCM 10664</strain>
    </source>
</reference>
<gene>
    <name evidence="4" type="ORF">GCM10009545_26660</name>
</gene>
<keyword evidence="1" id="KW-0238">DNA-binding</keyword>
<evidence type="ECO:0000256" key="1">
    <source>
        <dbReference type="ARBA" id="ARBA00023125"/>
    </source>
</evidence>
<sequence>MFSIGEFAQLTGLSPKALRLYDRQGLLTPAAVDPWSNYRRYSAGQLEQAIRLRALRAADVGLDEAVRRRAEAAVVLAEHRARLAEQRRRQDAALAAASALLECERSWEARECEVAAQPWAGVGLPVSGAEEDDERANAAFAALWQALVAADNQPTGPFWSSVRAGSTEDDVELVCCWPVARAVPPDWAVAEWTVVGGVLPVGTELAARRAAAAGRFRRSTTGRGAAVRGRTARGGPGPGVAAPDRLGGGRRGGRHARRRPVDRVTSDARRTRARSRWPPTRRGVGETPVVPRSRTYRPPHAPIARSCCGCES</sequence>
<dbReference type="Gene3D" id="3.20.80.10">
    <property type="entry name" value="Regulatory factor, effector binding domain"/>
    <property type="match status" value="1"/>
</dbReference>
<accession>A0ABN1CPD8</accession>
<dbReference type="SMART" id="SM00422">
    <property type="entry name" value="HTH_MERR"/>
    <property type="match status" value="1"/>
</dbReference>